<dbReference type="InterPro" id="IPR036380">
    <property type="entry name" value="Isochorismatase-like_sf"/>
</dbReference>
<dbReference type="EMBL" id="PVUE01000002">
    <property type="protein sequence ID" value="PRZ43510.1"/>
    <property type="molecule type" value="Genomic_DNA"/>
</dbReference>
<dbReference type="InterPro" id="IPR000868">
    <property type="entry name" value="Isochorismatase-like_dom"/>
</dbReference>
<gene>
    <name evidence="3" type="ORF">CLV47_102198</name>
</gene>
<dbReference type="PANTHER" id="PTHR43540:SF1">
    <property type="entry name" value="ISOCHORISMATASE HYDROLASE"/>
    <property type="match status" value="1"/>
</dbReference>
<dbReference type="GO" id="GO:0016787">
    <property type="term" value="F:hydrolase activity"/>
    <property type="evidence" value="ECO:0007669"/>
    <property type="project" value="UniProtKB-KW"/>
</dbReference>
<keyword evidence="1" id="KW-0378">Hydrolase</keyword>
<dbReference type="SUPFAM" id="SSF52499">
    <property type="entry name" value="Isochorismatase-like hydrolases"/>
    <property type="match status" value="1"/>
</dbReference>
<proteinExistence type="predicted"/>
<sequence>MALNISMENIEPNAALLIIDVQHGFDSSAWGPSTNPQCEANVEKLAEAWEKSDRPIVVVRHDSPKEGSPLAPGTEGNMLKDFVAALDPALKIGKSVNSVFYGTPDLQEWLGAQGISQFVVCGIQTNMCVETTARMGGNLGYQVVVPIDATRTFDLKGPDGTTTSADELMRTTATNLHGGGFATVTSTSELLAAL</sequence>
<comment type="caution">
    <text evidence="3">The sequence shown here is derived from an EMBL/GenBank/DDBJ whole genome shotgun (WGS) entry which is preliminary data.</text>
</comment>
<reference evidence="3 4" key="1">
    <citation type="submission" date="2018-03" db="EMBL/GenBank/DDBJ databases">
        <title>Genomic Encyclopedia of Archaeal and Bacterial Type Strains, Phase II (KMG-II): from individual species to whole genera.</title>
        <authorList>
            <person name="Goeker M."/>
        </authorList>
    </citation>
    <scope>NUCLEOTIDE SEQUENCE [LARGE SCALE GENOMIC DNA]</scope>
    <source>
        <strain evidence="3 4">DSM 100065</strain>
    </source>
</reference>
<dbReference type="Proteomes" id="UP000237752">
    <property type="component" value="Unassembled WGS sequence"/>
</dbReference>
<organism evidence="3 4">
    <name type="scientific">Antricoccus suffuscus</name>
    <dbReference type="NCBI Taxonomy" id="1629062"/>
    <lineage>
        <taxon>Bacteria</taxon>
        <taxon>Bacillati</taxon>
        <taxon>Actinomycetota</taxon>
        <taxon>Actinomycetes</taxon>
        <taxon>Geodermatophilales</taxon>
        <taxon>Antricoccaceae</taxon>
        <taxon>Antricoccus</taxon>
    </lineage>
</organism>
<dbReference type="InterPro" id="IPR050272">
    <property type="entry name" value="Isochorismatase-like_hydrls"/>
</dbReference>
<dbReference type="Gene3D" id="3.40.50.850">
    <property type="entry name" value="Isochorismatase-like"/>
    <property type="match status" value="1"/>
</dbReference>
<dbReference type="AlphaFoldDB" id="A0A2T1A4I3"/>
<evidence type="ECO:0000313" key="4">
    <source>
        <dbReference type="Proteomes" id="UP000237752"/>
    </source>
</evidence>
<accession>A0A2T1A4I3</accession>
<keyword evidence="4" id="KW-1185">Reference proteome</keyword>
<dbReference type="PANTHER" id="PTHR43540">
    <property type="entry name" value="PEROXYUREIDOACRYLATE/UREIDOACRYLATE AMIDOHYDROLASE-RELATED"/>
    <property type="match status" value="1"/>
</dbReference>
<feature type="domain" description="Isochorismatase-like" evidence="2">
    <location>
        <begin position="14"/>
        <end position="156"/>
    </location>
</feature>
<evidence type="ECO:0000259" key="2">
    <source>
        <dbReference type="Pfam" id="PF00857"/>
    </source>
</evidence>
<dbReference type="CDD" id="cd01014">
    <property type="entry name" value="nicotinamidase_related"/>
    <property type="match status" value="1"/>
</dbReference>
<evidence type="ECO:0000313" key="3">
    <source>
        <dbReference type="EMBL" id="PRZ43510.1"/>
    </source>
</evidence>
<dbReference type="Pfam" id="PF00857">
    <property type="entry name" value="Isochorismatase"/>
    <property type="match status" value="1"/>
</dbReference>
<protein>
    <submittedName>
        <fullName evidence="3">Nicotinamidase-related amidase</fullName>
    </submittedName>
</protein>
<name>A0A2T1A4I3_9ACTN</name>
<evidence type="ECO:0000256" key="1">
    <source>
        <dbReference type="ARBA" id="ARBA00022801"/>
    </source>
</evidence>